<feature type="region of interest" description="Disordered" evidence="1">
    <location>
        <begin position="39"/>
        <end position="66"/>
    </location>
</feature>
<evidence type="ECO:0000313" key="2">
    <source>
        <dbReference type="EnsemblPlants" id="Kaladp0278s0004.1.v1.1.CDS.1"/>
    </source>
</evidence>
<dbReference type="AlphaFoldDB" id="A0A7N0VAB4"/>
<dbReference type="EnsemblPlants" id="Kaladp0278s0004.1.v1.1">
    <property type="protein sequence ID" value="Kaladp0278s0004.1.v1.1.CDS.1"/>
    <property type="gene ID" value="Kaladp0278s0004.v1.1"/>
</dbReference>
<reference evidence="2" key="1">
    <citation type="submission" date="2021-01" db="UniProtKB">
        <authorList>
            <consortium name="EnsemblPlants"/>
        </authorList>
    </citation>
    <scope>IDENTIFICATION</scope>
</reference>
<name>A0A7N0VAB4_KALFE</name>
<evidence type="ECO:0000256" key="1">
    <source>
        <dbReference type="SAM" id="MobiDB-lite"/>
    </source>
</evidence>
<accession>A0A7N0VAB4</accession>
<organism evidence="2 3">
    <name type="scientific">Kalanchoe fedtschenkoi</name>
    <name type="common">Lavender scallops</name>
    <name type="synonym">South American air plant</name>
    <dbReference type="NCBI Taxonomy" id="63787"/>
    <lineage>
        <taxon>Eukaryota</taxon>
        <taxon>Viridiplantae</taxon>
        <taxon>Streptophyta</taxon>
        <taxon>Embryophyta</taxon>
        <taxon>Tracheophyta</taxon>
        <taxon>Spermatophyta</taxon>
        <taxon>Magnoliopsida</taxon>
        <taxon>eudicotyledons</taxon>
        <taxon>Gunneridae</taxon>
        <taxon>Pentapetalae</taxon>
        <taxon>Saxifragales</taxon>
        <taxon>Crassulaceae</taxon>
        <taxon>Kalanchoe</taxon>
    </lineage>
</organism>
<dbReference type="Gramene" id="Kaladp0278s0004.1.v1.1">
    <property type="protein sequence ID" value="Kaladp0278s0004.1.v1.1.CDS.1"/>
    <property type="gene ID" value="Kaladp0278s0004.v1.1"/>
</dbReference>
<proteinExistence type="predicted"/>
<keyword evidence="3" id="KW-1185">Reference proteome</keyword>
<evidence type="ECO:0000313" key="3">
    <source>
        <dbReference type="Proteomes" id="UP000594263"/>
    </source>
</evidence>
<dbReference type="Proteomes" id="UP000594263">
    <property type="component" value="Unplaced"/>
</dbReference>
<sequence>MPYMPRRYRSTNRPPPLYDQIRPDLDRICRCSTIQQAPPIPPPNLLVPTPSSLPHTTRRLPLAKSSHHTHRVVCRCARSTRHRRRCN</sequence>
<protein>
    <submittedName>
        <fullName evidence="2">Uncharacterized protein</fullName>
    </submittedName>
</protein>